<organism evidence="2 3">
    <name type="scientific">Acinetobacter venetianus (strain ATCC 31012 / DSM 23050 / BCRC 14357 / CCUG 45561 / CIP 110063 / KCTC 2702 / LMG 19082 / RAG-1)</name>
    <dbReference type="NCBI Taxonomy" id="1191460"/>
    <lineage>
        <taxon>Bacteria</taxon>
        <taxon>Pseudomonadati</taxon>
        <taxon>Pseudomonadota</taxon>
        <taxon>Gammaproteobacteria</taxon>
        <taxon>Moraxellales</taxon>
        <taxon>Moraxellaceae</taxon>
        <taxon>Acinetobacter</taxon>
    </lineage>
</organism>
<dbReference type="Proteomes" id="UP000018445">
    <property type="component" value="Unassembled WGS sequence"/>
</dbReference>
<dbReference type="GO" id="GO:0005694">
    <property type="term" value="C:chromosome"/>
    <property type="evidence" value="ECO:0007669"/>
    <property type="project" value="InterPro"/>
</dbReference>
<dbReference type="EMBL" id="APPO01000013">
    <property type="protein sequence ID" value="ENV37119.1"/>
    <property type="molecule type" value="Genomic_DNA"/>
</dbReference>
<evidence type="ECO:0000313" key="2">
    <source>
        <dbReference type="EMBL" id="ENV37119.1"/>
    </source>
</evidence>
<sequence length="286" mass="33040">MNQIQLNVIRDVLREKSTQVRLNKTWQLLHGEHGIGKRVINGLCLNERDYQILENLYQQYRKDNVLDELPTGQNRLETVKVHRNEKNTSKQVFADQLVFASVHHDLPLKSVCMPIGYPMFVPTIDIGELDITGIKRLVVLENATMLLTLHEWYQCLPTIWQSSLFVYRGQGQNQSTVKNLLAQLGLNVPVAIYADFDPSGLSIVMNYFTIRPVSIIVPKGWEYLKNNHSCNQTDKYLDQFNKLSGLSEKLAKNSYLHRMFTVMQAEKIAMMQEHVMFLNGVEYIDL</sequence>
<dbReference type="GeneID" id="58194796"/>
<dbReference type="eggNOG" id="COG1697">
    <property type="taxonomic scope" value="Bacteria"/>
</dbReference>
<proteinExistence type="predicted"/>
<evidence type="ECO:0000259" key="1">
    <source>
        <dbReference type="Pfam" id="PF23947"/>
    </source>
</evidence>
<evidence type="ECO:0000313" key="3">
    <source>
        <dbReference type="Proteomes" id="UP000018445"/>
    </source>
</evidence>
<dbReference type="OrthoDB" id="8564671at2"/>
<dbReference type="AlphaFoldDB" id="N8ZTM7"/>
<accession>N8ZTM7</accession>
<dbReference type="HOGENOM" id="CLU_971907_0_0_6"/>
<protein>
    <recommendedName>
        <fullName evidence="1">DUF7281 domain-containing protein</fullName>
    </recommendedName>
</protein>
<name>N8ZTM7_ACIVR</name>
<dbReference type="SUPFAM" id="SSF56726">
    <property type="entry name" value="DNA topoisomerase IV, alpha subunit"/>
    <property type="match status" value="1"/>
</dbReference>
<reference evidence="2 3" key="1">
    <citation type="submission" date="2013-02" db="EMBL/GenBank/DDBJ databases">
        <title>The Genome Sequence of Acinetobacter venetianus CIP 110063.</title>
        <authorList>
            <consortium name="The Broad Institute Genome Sequencing Platform"/>
            <consortium name="The Broad Institute Genome Sequencing Center for Infectious Disease"/>
            <person name="Cerqueira G."/>
            <person name="Feldgarden M."/>
            <person name="Courvalin P."/>
            <person name="Perichon B."/>
            <person name="Grillot-Courvalin C."/>
            <person name="Clermont D."/>
            <person name="Rocha E."/>
            <person name="Yoon E.-J."/>
            <person name="Nemec A."/>
            <person name="Walker B."/>
            <person name="Young S.K."/>
            <person name="Zeng Q."/>
            <person name="Gargeya S."/>
            <person name="Fitzgerald M."/>
            <person name="Haas B."/>
            <person name="Abouelleil A."/>
            <person name="Alvarado L."/>
            <person name="Arachchi H.M."/>
            <person name="Berlin A.M."/>
            <person name="Chapman S.B."/>
            <person name="Dewar J."/>
            <person name="Goldberg J."/>
            <person name="Griggs A."/>
            <person name="Gujja S."/>
            <person name="Hansen M."/>
            <person name="Howarth C."/>
            <person name="Imamovic A."/>
            <person name="Larimer J."/>
            <person name="McCowan C."/>
            <person name="Murphy C."/>
            <person name="Neiman D."/>
            <person name="Pearson M."/>
            <person name="Priest M."/>
            <person name="Roberts A."/>
            <person name="Saif S."/>
            <person name="Shea T."/>
            <person name="Sisk P."/>
            <person name="Sykes S."/>
            <person name="Wortman J."/>
            <person name="Nusbaum C."/>
            <person name="Birren B."/>
        </authorList>
    </citation>
    <scope>NUCLEOTIDE SEQUENCE [LARGE SCALE GENOMIC DNA]</scope>
    <source>
        <strain evidence="3">ATCC 31012 / DSM 23050 / BCRC 14357 / CCUG 45561 / CIP 110063 / KCTC 2702 / LMG 19082 / RAG-1</strain>
    </source>
</reference>
<keyword evidence="3" id="KW-1185">Reference proteome</keyword>
<dbReference type="Pfam" id="PF23947">
    <property type="entry name" value="DUF7281"/>
    <property type="match status" value="1"/>
</dbReference>
<dbReference type="InterPro" id="IPR055705">
    <property type="entry name" value="DUF7281"/>
</dbReference>
<comment type="caution">
    <text evidence="2">The sequence shown here is derived from an EMBL/GenBank/DDBJ whole genome shotgun (WGS) entry which is preliminary data.</text>
</comment>
<gene>
    <name evidence="2" type="ORF">F959_01927</name>
</gene>
<dbReference type="GO" id="GO:0003677">
    <property type="term" value="F:DNA binding"/>
    <property type="evidence" value="ECO:0007669"/>
    <property type="project" value="InterPro"/>
</dbReference>
<dbReference type="PATRIC" id="fig|1191460.12.peg.1915"/>
<dbReference type="RefSeq" id="WP_004879532.1">
    <property type="nucleotide sequence ID" value="NZ_AKIQ01000025.1"/>
</dbReference>
<feature type="domain" description="DUF7281" evidence="1">
    <location>
        <begin position="96"/>
        <end position="276"/>
    </location>
</feature>
<dbReference type="InterPro" id="IPR036078">
    <property type="entry name" value="Spo11/TopoVI_A_sf"/>
</dbReference>